<comment type="cofactor">
    <cofactor evidence="8">
        <name>Fe(2+)</name>
        <dbReference type="ChEBI" id="CHEBI:29033"/>
    </cofactor>
    <text evidence="8">Binds 1 Fe(2+) ion per subunit.</text>
</comment>
<name>A0AAT9G4F7_9ENTR</name>
<sequence length="340" mass="37197">MEYITSILGIETSCDDTGIGIYDDKHGLLVNKIYRQTTLHAKYGGIVPELASRDHIRKTIPLIKLALMETGLKQYNINAISYTAGPGLINSLIVGTSIATSLALAWNIPSIPINHIEGHLLSPLLTNNLPNFPFVSLIISGGHTQLIYAASIGQYYILGETIDDAVGEAFDKIGKLLGLKYPGGPSLSLIARQGKYGRFKFPRPMIKDSTLNFSFSGLKTHATNIINNNTLNSQTIADIALAFEDAIIDILIIKSIQALNKTNNKRLVIVGGVSANEKLRKQMTISIKKINGNVFFTKPEFCTDNGAMIALAGMIHYKTNNINNENISIHARWPLTTLSY</sequence>
<dbReference type="GO" id="GO:0005506">
    <property type="term" value="F:iron ion binding"/>
    <property type="evidence" value="ECO:0007669"/>
    <property type="project" value="UniProtKB-UniRule"/>
</dbReference>
<dbReference type="Gene3D" id="3.30.420.40">
    <property type="match status" value="2"/>
</dbReference>
<dbReference type="PANTHER" id="PTHR11735">
    <property type="entry name" value="TRNA N6-ADENOSINE THREONYLCARBAMOYLTRANSFERASE"/>
    <property type="match status" value="1"/>
</dbReference>
<dbReference type="CDD" id="cd24133">
    <property type="entry name" value="ASKHA_NBD_TsaD_bac"/>
    <property type="match status" value="1"/>
</dbReference>
<dbReference type="NCBIfam" id="TIGR00329">
    <property type="entry name" value="gcp_kae1"/>
    <property type="match status" value="1"/>
</dbReference>
<evidence type="ECO:0000256" key="6">
    <source>
        <dbReference type="ARBA" id="ARBA00023315"/>
    </source>
</evidence>
<comment type="catalytic activity">
    <reaction evidence="7 8">
        <text>L-threonylcarbamoyladenylate + adenosine(37) in tRNA = N(6)-L-threonylcarbamoyladenosine(37) in tRNA + AMP + H(+)</text>
        <dbReference type="Rhea" id="RHEA:37059"/>
        <dbReference type="Rhea" id="RHEA-COMP:10162"/>
        <dbReference type="Rhea" id="RHEA-COMP:10163"/>
        <dbReference type="ChEBI" id="CHEBI:15378"/>
        <dbReference type="ChEBI" id="CHEBI:73682"/>
        <dbReference type="ChEBI" id="CHEBI:74411"/>
        <dbReference type="ChEBI" id="CHEBI:74418"/>
        <dbReference type="ChEBI" id="CHEBI:456215"/>
        <dbReference type="EC" id="2.3.1.234"/>
    </reaction>
</comment>
<dbReference type="InterPro" id="IPR000905">
    <property type="entry name" value="Gcp-like_dom"/>
</dbReference>
<feature type="binding site" evidence="8">
    <location>
        <position position="119"/>
    </location>
    <ligand>
        <name>Fe cation</name>
        <dbReference type="ChEBI" id="CHEBI:24875"/>
    </ligand>
</feature>
<dbReference type="GO" id="GO:0002949">
    <property type="term" value="P:tRNA threonylcarbamoyladenosine modification"/>
    <property type="evidence" value="ECO:0007669"/>
    <property type="project" value="UniProtKB-UniRule"/>
</dbReference>
<dbReference type="Pfam" id="PF00814">
    <property type="entry name" value="TsaD"/>
    <property type="match status" value="1"/>
</dbReference>
<dbReference type="FunFam" id="3.30.420.40:FF:000040">
    <property type="entry name" value="tRNA N6-adenosine threonylcarbamoyltransferase"/>
    <property type="match status" value="1"/>
</dbReference>
<feature type="domain" description="Gcp-like" evidence="9">
    <location>
        <begin position="28"/>
        <end position="310"/>
    </location>
</feature>
<dbReference type="PRINTS" id="PR00789">
    <property type="entry name" value="OSIALOPTASE"/>
</dbReference>
<dbReference type="AlphaFoldDB" id="A0AAT9G4F7"/>
<evidence type="ECO:0000256" key="3">
    <source>
        <dbReference type="ARBA" id="ARBA00022694"/>
    </source>
</evidence>
<dbReference type="GO" id="GO:0005737">
    <property type="term" value="C:cytoplasm"/>
    <property type="evidence" value="ECO:0007669"/>
    <property type="project" value="UniProtKB-SubCell"/>
</dbReference>
<dbReference type="EC" id="2.3.1.234" evidence="8"/>
<comment type="similarity">
    <text evidence="8">Belongs to the KAE1 / TsaD family.</text>
</comment>
<dbReference type="GO" id="GO:0061711">
    <property type="term" value="F:tRNA N(6)-L-threonylcarbamoyladenine synthase activity"/>
    <property type="evidence" value="ECO:0007669"/>
    <property type="project" value="UniProtKB-EC"/>
</dbReference>
<feature type="binding site" evidence="8">
    <location>
        <begin position="138"/>
        <end position="142"/>
    </location>
    <ligand>
        <name>substrate</name>
    </ligand>
</feature>
<feature type="binding site" evidence="8">
    <location>
        <position position="115"/>
    </location>
    <ligand>
        <name>Fe cation</name>
        <dbReference type="ChEBI" id="CHEBI:24875"/>
    </ligand>
</feature>
<keyword evidence="1 8" id="KW-0963">Cytoplasm</keyword>
<keyword evidence="2 8" id="KW-0808">Transferase</keyword>
<gene>
    <name evidence="8 10" type="primary">tsaD</name>
    <name evidence="10" type="ORF">ACHINZ_2610</name>
</gene>
<proteinExistence type="inferred from homology"/>
<keyword evidence="5 8" id="KW-0408">Iron</keyword>
<feature type="binding site" evidence="8">
    <location>
        <position position="184"/>
    </location>
    <ligand>
        <name>substrate</name>
    </ligand>
</feature>
<evidence type="ECO:0000313" key="10">
    <source>
        <dbReference type="EMBL" id="BET44589.1"/>
    </source>
</evidence>
<dbReference type="SUPFAM" id="SSF53067">
    <property type="entry name" value="Actin-like ATPase domain"/>
    <property type="match status" value="2"/>
</dbReference>
<feature type="binding site" evidence="8">
    <location>
        <position position="304"/>
    </location>
    <ligand>
        <name>Fe cation</name>
        <dbReference type="ChEBI" id="CHEBI:24875"/>
    </ligand>
</feature>
<evidence type="ECO:0000256" key="7">
    <source>
        <dbReference type="ARBA" id="ARBA00048117"/>
    </source>
</evidence>
<comment type="function">
    <text evidence="8">Required for the formation of a threonylcarbamoyl group on adenosine at position 37 (t(6)A37) in tRNAs that read codons beginning with adenine. Is involved in the transfer of the threonylcarbamoyl moiety of threonylcarbamoyl-AMP (TC-AMP) to the N6 group of A37, together with TsaE and TsaB. TsaD likely plays a direct catalytic role in this reaction.</text>
</comment>
<dbReference type="InterPro" id="IPR022450">
    <property type="entry name" value="TsaD"/>
</dbReference>
<comment type="subcellular location">
    <subcellularLocation>
        <location evidence="8">Cytoplasm</location>
    </subcellularLocation>
</comment>
<evidence type="ECO:0000259" key="9">
    <source>
        <dbReference type="Pfam" id="PF00814"/>
    </source>
</evidence>
<feature type="binding site" evidence="8">
    <location>
        <position position="276"/>
    </location>
    <ligand>
        <name>substrate</name>
    </ligand>
</feature>
<evidence type="ECO:0000256" key="5">
    <source>
        <dbReference type="ARBA" id="ARBA00023004"/>
    </source>
</evidence>
<protein>
    <recommendedName>
        <fullName evidence="8">tRNA N6-adenosine threonylcarbamoyltransferase</fullName>
        <ecNumber evidence="8">2.3.1.234</ecNumber>
    </recommendedName>
    <alternativeName>
        <fullName evidence="8">N6-L-threonylcarbamoyladenine synthase</fullName>
        <shortName evidence="8">t(6)A synthase</shortName>
    </alternativeName>
    <alternativeName>
        <fullName evidence="8">t(6)A37 threonylcarbamoyladenosine biosynthesis protein TsaD</fullName>
    </alternativeName>
    <alternativeName>
        <fullName evidence="8">tRNA threonylcarbamoyladenosine biosynthesis protein TsaD</fullName>
    </alternativeName>
</protein>
<evidence type="ECO:0000256" key="1">
    <source>
        <dbReference type="ARBA" id="ARBA00022490"/>
    </source>
</evidence>
<keyword evidence="4 8" id="KW-0479">Metal-binding</keyword>
<comment type="caution">
    <text evidence="8">Lacks conserved residue(s) required for the propagation of feature annotation.</text>
</comment>
<feature type="binding site" evidence="8">
    <location>
        <position position="171"/>
    </location>
    <ligand>
        <name>substrate</name>
    </ligand>
</feature>
<dbReference type="InterPro" id="IPR043129">
    <property type="entry name" value="ATPase_NBD"/>
</dbReference>
<evidence type="ECO:0000256" key="2">
    <source>
        <dbReference type="ARBA" id="ARBA00022679"/>
    </source>
</evidence>
<accession>A0AAT9G4F7</accession>
<reference evidence="10" key="1">
    <citation type="journal article" date="2023" name="Front. Microbiol.">
        <title>Genome analysis of Candidatus Aschnera chinzeii, the bacterial endosymbiont of the blood-sucking bat fly Penicillidia jenynsii (Insecta: Diptera: Nycteribiidae).</title>
        <authorList>
            <person name="Koga R."/>
            <person name="Moriyama M."/>
            <person name="Nozaki T."/>
            <person name="Fukatsu T."/>
        </authorList>
    </citation>
    <scope>NUCLEOTIDE SEQUENCE</scope>
    <source>
        <strain evidence="10">Kw-01</strain>
    </source>
</reference>
<evidence type="ECO:0000256" key="4">
    <source>
        <dbReference type="ARBA" id="ARBA00022723"/>
    </source>
</evidence>
<dbReference type="PANTHER" id="PTHR11735:SF6">
    <property type="entry name" value="TRNA N6-ADENOSINE THREONYLCARBAMOYLTRANSFERASE, MITOCHONDRIAL"/>
    <property type="match status" value="1"/>
</dbReference>
<keyword evidence="3 8" id="KW-0819">tRNA processing</keyword>
<reference evidence="10" key="2">
    <citation type="submission" date="2023-10" db="EMBL/GenBank/DDBJ databases">
        <authorList>
            <person name="Koga R."/>
            <person name="Fukatsu T."/>
        </authorList>
    </citation>
    <scope>NUCLEOTIDE SEQUENCE</scope>
    <source>
        <strain evidence="10">Kw-01</strain>
    </source>
</reference>
<dbReference type="InterPro" id="IPR017861">
    <property type="entry name" value="KAE1/TsaD"/>
</dbReference>
<dbReference type="HAMAP" id="MF_01445">
    <property type="entry name" value="TsaD"/>
    <property type="match status" value="1"/>
</dbReference>
<evidence type="ECO:0000256" key="8">
    <source>
        <dbReference type="HAMAP-Rule" id="MF_01445"/>
    </source>
</evidence>
<dbReference type="NCBIfam" id="TIGR03723">
    <property type="entry name" value="T6A_TsaD_YgjD"/>
    <property type="match status" value="1"/>
</dbReference>
<dbReference type="EMBL" id="AP028961">
    <property type="protein sequence ID" value="BET44589.1"/>
    <property type="molecule type" value="Genomic_DNA"/>
</dbReference>
<keyword evidence="6 8" id="KW-0012">Acyltransferase</keyword>
<organism evidence="10">
    <name type="scientific">Candidatus Aschnera chinzeii</name>
    <dbReference type="NCBI Taxonomy" id="1485666"/>
    <lineage>
        <taxon>Bacteria</taxon>
        <taxon>Pseudomonadati</taxon>
        <taxon>Pseudomonadota</taxon>
        <taxon>Gammaproteobacteria</taxon>
        <taxon>Enterobacterales</taxon>
        <taxon>Enterobacteriaceae</taxon>
        <taxon>Candidatus Aschnera</taxon>
    </lineage>
</organism>